<dbReference type="InterPro" id="IPR031376">
    <property type="entry name" value="PCB_OB"/>
</dbReference>
<dbReference type="PANTHER" id="PTHR32282:SF27">
    <property type="entry name" value="PENICILLIN-BINDING PROTEIN 1A"/>
    <property type="match status" value="1"/>
</dbReference>
<keyword evidence="8" id="KW-1003">Cell membrane</keyword>
<dbReference type="RefSeq" id="WP_200259195.1">
    <property type="nucleotide sequence ID" value="NZ_NRSH01000081.1"/>
</dbReference>
<keyword evidence="12" id="KW-0328">Glycosyltransferase</keyword>
<evidence type="ECO:0000256" key="27">
    <source>
        <dbReference type="SAM" id="MobiDB-lite"/>
    </source>
</evidence>
<feature type="domain" description="Penicillin-binding protein transpeptidase" evidence="29">
    <location>
        <begin position="432"/>
        <end position="717"/>
    </location>
</feature>
<name>A0ABS1E9X2_9GAMM</name>
<evidence type="ECO:0000256" key="19">
    <source>
        <dbReference type="ARBA" id="ARBA00022989"/>
    </source>
</evidence>
<dbReference type="InterPro" id="IPR023346">
    <property type="entry name" value="Lysozyme-like_dom_sf"/>
</dbReference>
<feature type="domain" description="Glycosyl transferase family 51" evidence="30">
    <location>
        <begin position="60"/>
        <end position="234"/>
    </location>
</feature>
<gene>
    <name evidence="32" type="ORF">CKO13_07870</name>
</gene>
<evidence type="ECO:0000256" key="3">
    <source>
        <dbReference type="ARBA" id="ARBA00004752"/>
    </source>
</evidence>
<dbReference type="SUPFAM" id="SSF56601">
    <property type="entry name" value="beta-lactamase/transpeptidase-like"/>
    <property type="match status" value="1"/>
</dbReference>
<feature type="transmembrane region" description="Helical" evidence="28">
    <location>
        <begin position="7"/>
        <end position="35"/>
    </location>
</feature>
<evidence type="ECO:0000256" key="17">
    <source>
        <dbReference type="ARBA" id="ARBA00022968"/>
    </source>
</evidence>
<evidence type="ECO:0000256" key="7">
    <source>
        <dbReference type="ARBA" id="ARBA00018638"/>
    </source>
</evidence>
<evidence type="ECO:0000256" key="20">
    <source>
        <dbReference type="ARBA" id="ARBA00023136"/>
    </source>
</evidence>
<keyword evidence="10" id="KW-0121">Carboxypeptidase</keyword>
<protein>
    <recommendedName>
        <fullName evidence="7">Penicillin-binding protein 1A</fullName>
        <ecNumber evidence="25">2.4.99.28</ecNumber>
        <ecNumber evidence="6">3.4.16.4</ecNumber>
    </recommendedName>
</protein>
<keyword evidence="18" id="KW-0573">Peptidoglycan synthesis</keyword>
<dbReference type="SUPFAM" id="SSF53955">
    <property type="entry name" value="Lysozyme-like"/>
    <property type="match status" value="1"/>
</dbReference>
<comment type="catalytic activity">
    <reaction evidence="26">
        <text>[GlcNAc-(1-&gt;4)-Mur2Ac(oyl-L-Ala-gamma-D-Glu-L-Lys-D-Ala-D-Ala)](n)-di-trans,octa-cis-undecaprenyl diphosphate + beta-D-GlcNAc-(1-&gt;4)-Mur2Ac(oyl-L-Ala-gamma-D-Glu-L-Lys-D-Ala-D-Ala)-di-trans,octa-cis-undecaprenyl diphosphate = [GlcNAc-(1-&gt;4)-Mur2Ac(oyl-L-Ala-gamma-D-Glu-L-Lys-D-Ala-D-Ala)](n+1)-di-trans,octa-cis-undecaprenyl diphosphate + di-trans,octa-cis-undecaprenyl diphosphate + H(+)</text>
        <dbReference type="Rhea" id="RHEA:23708"/>
        <dbReference type="Rhea" id="RHEA-COMP:9602"/>
        <dbReference type="Rhea" id="RHEA-COMP:9603"/>
        <dbReference type="ChEBI" id="CHEBI:15378"/>
        <dbReference type="ChEBI" id="CHEBI:58405"/>
        <dbReference type="ChEBI" id="CHEBI:60033"/>
        <dbReference type="ChEBI" id="CHEBI:78435"/>
        <dbReference type="EC" id="2.4.99.28"/>
    </reaction>
</comment>
<comment type="caution">
    <text evidence="32">The sequence shown here is derived from an EMBL/GenBank/DDBJ whole genome shotgun (WGS) entry which is preliminary data.</text>
</comment>
<comment type="function">
    <text evidence="1">Cell wall formation. Synthesis of cross-linked peptidoglycan from the lipid intermediates. The enzyme has a penicillin-insensitive transglycosylase N-terminal domain (formation of linear glycan strands) and a penicillin-sensitive transpeptidase C-terminal domain (cross-linking of the peptide subunits).</text>
</comment>
<dbReference type="InterPro" id="IPR001460">
    <property type="entry name" value="PCN-bd_Tpept"/>
</dbReference>
<feature type="region of interest" description="Disordered" evidence="27">
    <location>
        <begin position="763"/>
        <end position="804"/>
    </location>
</feature>
<keyword evidence="20 28" id="KW-0472">Membrane</keyword>
<keyword evidence="17" id="KW-0735">Signal-anchor</keyword>
<reference evidence="32 33" key="1">
    <citation type="journal article" date="2020" name="Microorganisms">
        <title>Osmotic Adaptation and Compatible Solute Biosynthesis of Phototrophic Bacteria as Revealed from Genome Analyses.</title>
        <authorList>
            <person name="Imhoff J.F."/>
            <person name="Rahn T."/>
            <person name="Kunzel S."/>
            <person name="Keller A."/>
            <person name="Neulinger S.C."/>
        </authorList>
    </citation>
    <scope>NUCLEOTIDE SEQUENCE [LARGE SCALE GENOMIC DNA]</scope>
    <source>
        <strain evidence="32 33">DSM 15116</strain>
    </source>
</reference>
<evidence type="ECO:0000256" key="23">
    <source>
        <dbReference type="ARBA" id="ARBA00023316"/>
    </source>
</evidence>
<dbReference type="Gene3D" id="1.10.3810.10">
    <property type="entry name" value="Biosynthetic peptidoglycan transglycosylase-like"/>
    <property type="match status" value="1"/>
</dbReference>
<dbReference type="PANTHER" id="PTHR32282">
    <property type="entry name" value="BINDING PROTEIN TRANSPEPTIDASE, PUTATIVE-RELATED"/>
    <property type="match status" value="1"/>
</dbReference>
<evidence type="ECO:0000259" key="31">
    <source>
        <dbReference type="Pfam" id="PF17092"/>
    </source>
</evidence>
<dbReference type="InterPro" id="IPR012338">
    <property type="entry name" value="Beta-lactam/transpept-like"/>
</dbReference>
<comment type="catalytic activity">
    <reaction evidence="24">
        <text>Preferential cleavage: (Ac)2-L-Lys-D-Ala-|-D-Ala. Also transpeptidation of peptidyl-alanyl moieties that are N-acyl substituents of D-alanine.</text>
        <dbReference type="EC" id="3.4.16.4"/>
    </reaction>
</comment>
<keyword evidence="15" id="KW-0378">Hydrolase</keyword>
<sequence>MRRLLRILLYGVLGLGAAGAIAGGLALAYAFFVLAPKLPEPERLRDVHYQEPLRVLSSEGALIAKYGQKRRSPVDYEQIPPRVSLAFIAAEDDRFFEHPGVDYQGILRAVAYVIREQEFGPGGSTITMQVARNFFLSREQTLLRKANEMLLALQIEQVLSKEEILELYLNKIYLGNRAYGVAAAAQVYYGKPLDQLTVAEAAMIAGLPKAPSALNPLRNPEQARARREYVLDRMRAEGFISAERHREAVQSPLTAQRHAVDRQVEAPYVAEMVRRRLVERYGREQAYTGGYTVYTTLQGERQRAANRALRAGLRAYARRHGYRGPEGRIPAEQADDPQALDAALREHPPYGGLEAAVVVAVGEAAAWAWLRGGKVVEIPFETMAWARERRSVNRRGPAPEEPGDVVAVGDIVRVAPREDGLADFEALPEAEGAVVALSPEDGRIRALSGGFDFQRSPFNRAVQARRQPGSAFKPYIYSAALARGYTPATLINDAPVVFQDSALEGYWRPDNYTGRFHGPTRMRQALIHSRNLVSIRILRDIGIRPTLGYLERFGFEPGRLPKNLSLALGSNSVTPLQMAAGYAVFANGGYRVVPDVIERIEDAEGRVVFEGRFPRACEACRPQRLLGEAADPRRRLDPLDTVPSAERAIPAENAWLMTDMLRDVVARGTGRGARRWLERDDLAGKTGTTNDQRDAWFVGFTPDLAAAAWVGYDDSQRSLGARETGAAAALPVWARFMAGALEGVEERTLPRPDDLVTVRIDPETGKVTGSDHPDAIFETFREGQVPPRQSTSGGGRQGAREELF</sequence>
<evidence type="ECO:0000256" key="8">
    <source>
        <dbReference type="ARBA" id="ARBA00022475"/>
    </source>
</evidence>
<evidence type="ECO:0000256" key="2">
    <source>
        <dbReference type="ARBA" id="ARBA00004249"/>
    </source>
</evidence>
<evidence type="ECO:0000256" key="22">
    <source>
        <dbReference type="ARBA" id="ARBA00023268"/>
    </source>
</evidence>
<evidence type="ECO:0000313" key="32">
    <source>
        <dbReference type="EMBL" id="MBK1726939.1"/>
    </source>
</evidence>
<dbReference type="InterPro" id="IPR001264">
    <property type="entry name" value="Glyco_trans_51"/>
</dbReference>
<dbReference type="InterPro" id="IPR050396">
    <property type="entry name" value="Glycosyltr_51/Transpeptidase"/>
</dbReference>
<dbReference type="Pfam" id="PF00905">
    <property type="entry name" value="Transpeptidase"/>
    <property type="match status" value="1"/>
</dbReference>
<evidence type="ECO:0000259" key="30">
    <source>
        <dbReference type="Pfam" id="PF00912"/>
    </source>
</evidence>
<dbReference type="Pfam" id="PF00912">
    <property type="entry name" value="Transgly"/>
    <property type="match status" value="1"/>
</dbReference>
<feature type="compositionally biased region" description="Basic and acidic residues" evidence="27">
    <location>
        <begin position="763"/>
        <end position="781"/>
    </location>
</feature>
<evidence type="ECO:0000256" key="15">
    <source>
        <dbReference type="ARBA" id="ARBA00022801"/>
    </source>
</evidence>
<evidence type="ECO:0000256" key="5">
    <source>
        <dbReference type="ARBA" id="ARBA00007739"/>
    </source>
</evidence>
<comment type="pathway">
    <text evidence="3">Cell wall biogenesis; peptidoglycan biosynthesis.</text>
</comment>
<proteinExistence type="inferred from homology"/>
<feature type="domain" description="Penicillin-binding protein OB-like" evidence="31">
    <location>
        <begin position="322"/>
        <end position="429"/>
    </location>
</feature>
<keyword evidence="33" id="KW-1185">Reference proteome</keyword>
<evidence type="ECO:0000256" key="6">
    <source>
        <dbReference type="ARBA" id="ARBA00012448"/>
    </source>
</evidence>
<dbReference type="NCBIfam" id="TIGR02074">
    <property type="entry name" value="PBP_1a_fam"/>
    <property type="match status" value="1"/>
</dbReference>
<dbReference type="Gene3D" id="2.40.50.140">
    <property type="entry name" value="Nucleic acid-binding proteins"/>
    <property type="match status" value="1"/>
</dbReference>
<dbReference type="InterPro" id="IPR036950">
    <property type="entry name" value="PBP_transglycosylase"/>
</dbReference>
<evidence type="ECO:0000256" key="21">
    <source>
        <dbReference type="ARBA" id="ARBA00023251"/>
    </source>
</evidence>
<dbReference type="EMBL" id="NRSH01000081">
    <property type="protein sequence ID" value="MBK1726939.1"/>
    <property type="molecule type" value="Genomic_DNA"/>
</dbReference>
<evidence type="ECO:0000256" key="18">
    <source>
        <dbReference type="ARBA" id="ARBA00022984"/>
    </source>
</evidence>
<keyword evidence="13" id="KW-0808">Transferase</keyword>
<keyword evidence="14 28" id="KW-0812">Transmembrane</keyword>
<dbReference type="Pfam" id="PF17092">
    <property type="entry name" value="PCB_OB"/>
    <property type="match status" value="1"/>
</dbReference>
<comment type="similarity">
    <text evidence="5">In the N-terminal section; belongs to the glycosyltransferase 51 family.</text>
</comment>
<evidence type="ECO:0000256" key="13">
    <source>
        <dbReference type="ARBA" id="ARBA00022679"/>
    </source>
</evidence>
<keyword evidence="11" id="KW-0645">Protease</keyword>
<evidence type="ECO:0000256" key="14">
    <source>
        <dbReference type="ARBA" id="ARBA00022692"/>
    </source>
</evidence>
<evidence type="ECO:0000313" key="33">
    <source>
        <dbReference type="Proteomes" id="UP000738126"/>
    </source>
</evidence>
<keyword evidence="21" id="KW-0046">Antibiotic resistance</keyword>
<accession>A0ABS1E9X2</accession>
<dbReference type="InterPro" id="IPR012340">
    <property type="entry name" value="NA-bd_OB-fold"/>
</dbReference>
<evidence type="ECO:0000256" key="28">
    <source>
        <dbReference type="SAM" id="Phobius"/>
    </source>
</evidence>
<evidence type="ECO:0000256" key="10">
    <source>
        <dbReference type="ARBA" id="ARBA00022645"/>
    </source>
</evidence>
<dbReference type="EC" id="3.4.16.4" evidence="6"/>
<evidence type="ECO:0000256" key="1">
    <source>
        <dbReference type="ARBA" id="ARBA00002624"/>
    </source>
</evidence>
<evidence type="ECO:0000256" key="25">
    <source>
        <dbReference type="ARBA" id="ARBA00044770"/>
    </source>
</evidence>
<evidence type="ECO:0000259" key="29">
    <source>
        <dbReference type="Pfam" id="PF00905"/>
    </source>
</evidence>
<keyword evidence="19 28" id="KW-1133">Transmembrane helix</keyword>
<keyword evidence="22" id="KW-0511">Multifunctional enzyme</keyword>
<comment type="similarity">
    <text evidence="4">In the C-terminal section; belongs to the transpeptidase family.</text>
</comment>
<evidence type="ECO:0000256" key="16">
    <source>
        <dbReference type="ARBA" id="ARBA00022960"/>
    </source>
</evidence>
<evidence type="ECO:0000256" key="9">
    <source>
        <dbReference type="ARBA" id="ARBA00022519"/>
    </source>
</evidence>
<evidence type="ECO:0000256" key="4">
    <source>
        <dbReference type="ARBA" id="ARBA00007090"/>
    </source>
</evidence>
<comment type="subcellular location">
    <subcellularLocation>
        <location evidence="2">Cell inner membrane</location>
        <topology evidence="2">Single-pass type II membrane protein</topology>
    </subcellularLocation>
</comment>
<organism evidence="32 33">
    <name type="scientific">Halorhodospira neutriphila</name>
    <dbReference type="NCBI Taxonomy" id="168379"/>
    <lineage>
        <taxon>Bacteria</taxon>
        <taxon>Pseudomonadati</taxon>
        <taxon>Pseudomonadota</taxon>
        <taxon>Gammaproteobacteria</taxon>
        <taxon>Chromatiales</taxon>
        <taxon>Ectothiorhodospiraceae</taxon>
        <taxon>Halorhodospira</taxon>
    </lineage>
</organism>
<keyword evidence="9" id="KW-0997">Cell inner membrane</keyword>
<dbReference type="Gene3D" id="3.40.710.10">
    <property type="entry name" value="DD-peptidase/beta-lactamase superfamily"/>
    <property type="match status" value="2"/>
</dbReference>
<keyword evidence="16" id="KW-0133">Cell shape</keyword>
<evidence type="ECO:0000256" key="24">
    <source>
        <dbReference type="ARBA" id="ARBA00034000"/>
    </source>
</evidence>
<dbReference type="Proteomes" id="UP000738126">
    <property type="component" value="Unassembled WGS sequence"/>
</dbReference>
<evidence type="ECO:0000256" key="26">
    <source>
        <dbReference type="ARBA" id="ARBA00049902"/>
    </source>
</evidence>
<evidence type="ECO:0000256" key="12">
    <source>
        <dbReference type="ARBA" id="ARBA00022676"/>
    </source>
</evidence>
<keyword evidence="23" id="KW-0961">Cell wall biogenesis/degradation</keyword>
<evidence type="ECO:0000256" key="11">
    <source>
        <dbReference type="ARBA" id="ARBA00022670"/>
    </source>
</evidence>
<dbReference type="EC" id="2.4.99.28" evidence="25"/>